<dbReference type="AlphaFoldDB" id="A0A6M0Q301"/>
<dbReference type="CDD" id="cd07716">
    <property type="entry name" value="RNaseZ_short-form-like_MBL-fold"/>
    <property type="match status" value="1"/>
</dbReference>
<dbReference type="PANTHER" id="PTHR46018:SF4">
    <property type="entry name" value="METALLO-HYDROLASE YHFI-RELATED"/>
    <property type="match status" value="1"/>
</dbReference>
<dbReference type="Gene3D" id="3.60.15.10">
    <property type="entry name" value="Ribonuclease Z/Hydroxyacylglutathione hydrolase-like"/>
    <property type="match status" value="1"/>
</dbReference>
<evidence type="ECO:0000313" key="4">
    <source>
        <dbReference type="Proteomes" id="UP000481043"/>
    </source>
</evidence>
<sequence>MKLTVIGYWGGYPAKNEATSGYLFEDEDFKLLVDCGSGVISQLQNYINPENLDAVILSHYHHDHVCDLGTLQYARLIKGYLGENLPSLPVYGHQEDEPNFANLTYKEITTGVVYNPTETIQVGPFRISFLKTKHPAPCYAMRIETINAKVTYTADTSFFDEMISFAKDSDLLICECNLYKGMDGQGSGHMTSTDAGKLAMEAQVGEMLLTHLPHFGTHSDLIQEAKEQYMGKIELAKSGWNWKKE</sequence>
<keyword evidence="1" id="KW-0862">Zinc</keyword>
<evidence type="ECO:0000259" key="2">
    <source>
        <dbReference type="SMART" id="SM00849"/>
    </source>
</evidence>
<dbReference type="SUPFAM" id="SSF56281">
    <property type="entry name" value="Metallo-hydrolase/oxidoreductase"/>
    <property type="match status" value="1"/>
</dbReference>
<protein>
    <submittedName>
        <fullName evidence="3">MBL fold metallo-hydrolase</fullName>
    </submittedName>
</protein>
<dbReference type="SMART" id="SM00849">
    <property type="entry name" value="Lactamase_B"/>
    <property type="match status" value="1"/>
</dbReference>
<dbReference type="PANTHER" id="PTHR46018">
    <property type="entry name" value="ZINC PHOSPHODIESTERASE ELAC PROTEIN 1"/>
    <property type="match status" value="1"/>
</dbReference>
<gene>
    <name evidence="3" type="ORF">G4D63_03080</name>
</gene>
<dbReference type="RefSeq" id="WP_163177585.1">
    <property type="nucleotide sequence ID" value="NZ_JAAIWM010000001.1"/>
</dbReference>
<dbReference type="InterPro" id="IPR001279">
    <property type="entry name" value="Metallo-B-lactamas"/>
</dbReference>
<reference evidence="3 4" key="1">
    <citation type="submission" date="2020-02" db="EMBL/GenBank/DDBJ databases">
        <title>Bacillus aquiflavi sp. nov., isolated from yellow water of strong flavor Chinese baijiu in Yibin region of China.</title>
        <authorList>
            <person name="Xie J."/>
        </authorList>
    </citation>
    <scope>NUCLEOTIDE SEQUENCE [LARGE SCALE GENOMIC DNA]</scope>
    <source>
        <strain evidence="3 4">SA4</strain>
    </source>
</reference>
<dbReference type="InterPro" id="IPR036866">
    <property type="entry name" value="RibonucZ/Hydroxyglut_hydro"/>
</dbReference>
<keyword evidence="3" id="KW-0378">Hydrolase</keyword>
<dbReference type="EMBL" id="JAAIWM010000001">
    <property type="protein sequence ID" value="NEY70717.1"/>
    <property type="molecule type" value="Genomic_DNA"/>
</dbReference>
<name>A0A6M0Q301_9BACI</name>
<dbReference type="Pfam" id="PF12706">
    <property type="entry name" value="Lactamase_B_2"/>
    <property type="match status" value="1"/>
</dbReference>
<accession>A0A6M0Q301</accession>
<keyword evidence="4" id="KW-1185">Reference proteome</keyword>
<dbReference type="Proteomes" id="UP000481043">
    <property type="component" value="Unassembled WGS sequence"/>
</dbReference>
<feature type="domain" description="Metallo-beta-lactamase" evidence="2">
    <location>
        <begin position="18"/>
        <end position="211"/>
    </location>
</feature>
<dbReference type="GO" id="GO:0042781">
    <property type="term" value="F:3'-tRNA processing endoribonuclease activity"/>
    <property type="evidence" value="ECO:0007669"/>
    <property type="project" value="TreeGrafter"/>
</dbReference>
<proteinExistence type="predicted"/>
<comment type="caution">
    <text evidence="3">The sequence shown here is derived from an EMBL/GenBank/DDBJ whole genome shotgun (WGS) entry which is preliminary data.</text>
</comment>
<evidence type="ECO:0000256" key="1">
    <source>
        <dbReference type="ARBA" id="ARBA00022833"/>
    </source>
</evidence>
<organism evidence="3 4">
    <name type="scientific">Bacillus mesophilus</name>
    <dbReference type="NCBI Taxonomy" id="1808955"/>
    <lineage>
        <taxon>Bacteria</taxon>
        <taxon>Bacillati</taxon>
        <taxon>Bacillota</taxon>
        <taxon>Bacilli</taxon>
        <taxon>Bacillales</taxon>
        <taxon>Bacillaceae</taxon>
        <taxon>Bacillus</taxon>
    </lineage>
</organism>
<evidence type="ECO:0000313" key="3">
    <source>
        <dbReference type="EMBL" id="NEY70717.1"/>
    </source>
</evidence>